<keyword evidence="2" id="KW-1185">Reference proteome</keyword>
<organism evidence="1 2">
    <name type="scientific">Musa balbisiana</name>
    <name type="common">Banana</name>
    <dbReference type="NCBI Taxonomy" id="52838"/>
    <lineage>
        <taxon>Eukaryota</taxon>
        <taxon>Viridiplantae</taxon>
        <taxon>Streptophyta</taxon>
        <taxon>Embryophyta</taxon>
        <taxon>Tracheophyta</taxon>
        <taxon>Spermatophyta</taxon>
        <taxon>Magnoliopsida</taxon>
        <taxon>Liliopsida</taxon>
        <taxon>Zingiberales</taxon>
        <taxon>Musaceae</taxon>
        <taxon>Musa</taxon>
    </lineage>
</organism>
<protein>
    <submittedName>
        <fullName evidence="1">Uncharacterized protein</fullName>
    </submittedName>
</protein>
<gene>
    <name evidence="1" type="ORF">C4D60_Mb00t02050</name>
</gene>
<proteinExistence type="predicted"/>
<accession>A0A4S8I6K7</accession>
<evidence type="ECO:0000313" key="1">
    <source>
        <dbReference type="EMBL" id="THU43495.1"/>
    </source>
</evidence>
<evidence type="ECO:0000313" key="2">
    <source>
        <dbReference type="Proteomes" id="UP000317650"/>
    </source>
</evidence>
<name>A0A4S8I6K7_MUSBA</name>
<comment type="caution">
    <text evidence="1">The sequence shown here is derived from an EMBL/GenBank/DDBJ whole genome shotgun (WGS) entry which is preliminary data.</text>
</comment>
<dbReference type="AlphaFoldDB" id="A0A4S8I6K7"/>
<dbReference type="EMBL" id="PYDT01000082">
    <property type="protein sequence ID" value="THU43495.1"/>
    <property type="molecule type" value="Genomic_DNA"/>
</dbReference>
<dbReference type="Proteomes" id="UP000317650">
    <property type="component" value="Unassembled WGS sequence"/>
</dbReference>
<sequence length="112" mass="12899">MSQPTIENPVQQYQQKLDELRSGMQRGIPLSQVQATEGELRAIQKEAARQACKALRCLGIHSAKAREYQRRSGGRDNWYRDWLPTILQQQQQLERALALTEDSAQRINSFCL</sequence>
<reference evidence="1 2" key="1">
    <citation type="journal article" date="2019" name="Nat. Plants">
        <title>Genome sequencing of Musa balbisiana reveals subgenome evolution and function divergence in polyploid bananas.</title>
        <authorList>
            <person name="Yao X."/>
        </authorList>
    </citation>
    <scope>NUCLEOTIDE SEQUENCE [LARGE SCALE GENOMIC DNA]</scope>
    <source>
        <strain evidence="2">cv. DH-PKW</strain>
        <tissue evidence="1">Leaves</tissue>
    </source>
</reference>